<reference evidence="7 9" key="2">
    <citation type="submission" date="2019-09" db="EMBL/GenBank/DDBJ databases">
        <title>FDA dAtabase for Regulatory Grade micrObial Sequences (FDA-ARGOS): Supporting development and validation of Infectious Disease Dx tests.</title>
        <authorList>
            <person name="Sciortino C."/>
            <person name="Tallon L."/>
            <person name="Sadzewicz L."/>
            <person name="Vavikolanu K."/>
            <person name="Mehta A."/>
            <person name="Aluvathingal J."/>
            <person name="Nadendla S."/>
            <person name="Nandy P."/>
            <person name="Geyer C."/>
            <person name="Yan Y."/>
            <person name="Sichtig H."/>
        </authorList>
    </citation>
    <scope>NUCLEOTIDE SEQUENCE [LARGE SCALE GENOMIC DNA]</scope>
    <source>
        <strain evidence="7 9">FDAARGOS_640</strain>
    </source>
</reference>
<reference evidence="6 8" key="1">
    <citation type="submission" date="2015-06" db="EMBL/GenBank/DDBJ databases">
        <title>Investigation of pathophysiology for high-risk pregnancy and development of treatment modality based on it.</title>
        <authorList>
            <person name="Kim B.-C."/>
            <person name="Lim S."/>
        </authorList>
    </citation>
    <scope>NUCLEOTIDE SEQUENCE [LARGE SCALE GENOMIC DNA]</scope>
    <source>
        <strain evidence="6 8">AD1-86</strain>
    </source>
</reference>
<feature type="domain" description="HTH tetR-type" evidence="5">
    <location>
        <begin position="3"/>
        <end position="63"/>
    </location>
</feature>
<dbReference type="GeneID" id="81704876"/>
<keyword evidence="9" id="KW-1185">Reference proteome</keyword>
<accession>A0A1B0ZHX5</accession>
<dbReference type="EMBL" id="CP012117">
    <property type="protein sequence ID" value="ANP27517.1"/>
    <property type="molecule type" value="Genomic_DNA"/>
</dbReference>
<dbReference type="KEGG" id="dva:DAD186_09670"/>
<dbReference type="PANTHER" id="PTHR30055:SF234">
    <property type="entry name" value="HTH-TYPE TRANSCRIPTIONAL REGULATOR BETI"/>
    <property type="match status" value="1"/>
</dbReference>
<evidence type="ECO:0000259" key="5">
    <source>
        <dbReference type="PROSITE" id="PS50977"/>
    </source>
</evidence>
<dbReference type="Pfam" id="PF00440">
    <property type="entry name" value="TetR_N"/>
    <property type="match status" value="1"/>
</dbReference>
<dbReference type="SUPFAM" id="SSF48498">
    <property type="entry name" value="Tetracyclin repressor-like, C-terminal domain"/>
    <property type="match status" value="1"/>
</dbReference>
<dbReference type="InterPro" id="IPR001647">
    <property type="entry name" value="HTH_TetR"/>
</dbReference>
<dbReference type="SUPFAM" id="SSF46689">
    <property type="entry name" value="Homeodomain-like"/>
    <property type="match status" value="1"/>
</dbReference>
<feature type="DNA-binding region" description="H-T-H motif" evidence="4">
    <location>
        <begin position="26"/>
        <end position="45"/>
    </location>
</feature>
<evidence type="ECO:0000313" key="6">
    <source>
        <dbReference type="EMBL" id="ANP27517.1"/>
    </source>
</evidence>
<evidence type="ECO:0000256" key="3">
    <source>
        <dbReference type="ARBA" id="ARBA00023163"/>
    </source>
</evidence>
<dbReference type="Proteomes" id="UP000092596">
    <property type="component" value="Chromosome"/>
</dbReference>
<keyword evidence="1" id="KW-0805">Transcription regulation</keyword>
<evidence type="ECO:0000313" key="9">
    <source>
        <dbReference type="Proteomes" id="UP000323865"/>
    </source>
</evidence>
<dbReference type="Proteomes" id="UP000323865">
    <property type="component" value="Chromosome"/>
</dbReference>
<dbReference type="PRINTS" id="PR00455">
    <property type="entry name" value="HTHTETR"/>
</dbReference>
<dbReference type="InterPro" id="IPR050109">
    <property type="entry name" value="HTH-type_TetR-like_transc_reg"/>
</dbReference>
<gene>
    <name evidence="6" type="ORF">DAD186_09670</name>
    <name evidence="7" type="ORF">FOB48_06865</name>
</gene>
<dbReference type="GO" id="GO:0003700">
    <property type="term" value="F:DNA-binding transcription factor activity"/>
    <property type="evidence" value="ECO:0007669"/>
    <property type="project" value="TreeGrafter"/>
</dbReference>
<dbReference type="InterPro" id="IPR036271">
    <property type="entry name" value="Tet_transcr_reg_TetR-rel_C_sf"/>
</dbReference>
<sequence>MRTSKRDSILQAALHVVETDGVTAVTYESVAAASGLTKGGLLYHFPSKDALVLALHEHLAERWDHEMINVLGKDPDEATQDERVAAYARVSARSATGPELLFMLEASTDSELNKPWRRVISRWIPDPAEIDPTDPRALQKMVAYLAADGLWLSESVGAAPLPPELRAALAEHLAHSVADAAGTSSNAANR</sequence>
<proteinExistence type="predicted"/>
<evidence type="ECO:0000256" key="2">
    <source>
        <dbReference type="ARBA" id="ARBA00023125"/>
    </source>
</evidence>
<keyword evidence="3" id="KW-0804">Transcription</keyword>
<dbReference type="PROSITE" id="PS50977">
    <property type="entry name" value="HTH_TETR_2"/>
    <property type="match status" value="1"/>
</dbReference>
<dbReference type="RefSeq" id="WP_021353195.1">
    <property type="nucleotide sequence ID" value="NZ_CP012117.1"/>
</dbReference>
<dbReference type="Gene3D" id="1.10.357.10">
    <property type="entry name" value="Tetracycline Repressor, domain 2"/>
    <property type="match status" value="1"/>
</dbReference>
<dbReference type="STRING" id="1630135.DAD186_09670"/>
<dbReference type="EMBL" id="CP044108">
    <property type="protein sequence ID" value="QEU12049.1"/>
    <property type="molecule type" value="Genomic_DNA"/>
</dbReference>
<evidence type="ECO:0000313" key="8">
    <source>
        <dbReference type="Proteomes" id="UP000092596"/>
    </source>
</evidence>
<dbReference type="Pfam" id="PF17937">
    <property type="entry name" value="TetR_C_28"/>
    <property type="match status" value="1"/>
</dbReference>
<dbReference type="GO" id="GO:0000976">
    <property type="term" value="F:transcription cis-regulatory region binding"/>
    <property type="evidence" value="ECO:0007669"/>
    <property type="project" value="TreeGrafter"/>
</dbReference>
<dbReference type="PANTHER" id="PTHR30055">
    <property type="entry name" value="HTH-TYPE TRANSCRIPTIONAL REGULATOR RUTR"/>
    <property type="match status" value="1"/>
</dbReference>
<name>A0A1B0ZHX5_9MICO</name>
<dbReference type="AlphaFoldDB" id="A0A1B0ZHX5"/>
<dbReference type="PATRIC" id="fig|1630135.4.peg.967"/>
<keyword evidence="2 4" id="KW-0238">DNA-binding</keyword>
<evidence type="ECO:0000313" key="7">
    <source>
        <dbReference type="EMBL" id="QEU12049.1"/>
    </source>
</evidence>
<protein>
    <submittedName>
        <fullName evidence="6">TetR family transcriptional regulator</fullName>
    </submittedName>
    <submittedName>
        <fullName evidence="7">TetR/AcrR family transcriptional regulator</fullName>
    </submittedName>
</protein>
<evidence type="ECO:0000256" key="4">
    <source>
        <dbReference type="PROSITE-ProRule" id="PRU00335"/>
    </source>
</evidence>
<organism evidence="6 8">
    <name type="scientific">Dermabacter vaginalis</name>
    <dbReference type="NCBI Taxonomy" id="1630135"/>
    <lineage>
        <taxon>Bacteria</taxon>
        <taxon>Bacillati</taxon>
        <taxon>Actinomycetota</taxon>
        <taxon>Actinomycetes</taxon>
        <taxon>Micrococcales</taxon>
        <taxon>Dermabacteraceae</taxon>
        <taxon>Dermabacter</taxon>
    </lineage>
</organism>
<dbReference type="InterPro" id="IPR041479">
    <property type="entry name" value="TetR_CgmR_C"/>
</dbReference>
<dbReference type="InterPro" id="IPR009057">
    <property type="entry name" value="Homeodomain-like_sf"/>
</dbReference>
<evidence type="ECO:0000256" key="1">
    <source>
        <dbReference type="ARBA" id="ARBA00023015"/>
    </source>
</evidence>